<reference evidence="2" key="1">
    <citation type="submission" date="2021-09" db="EMBL/GenBank/DDBJ databases">
        <authorList>
            <consortium name="AG Swart"/>
            <person name="Singh M."/>
            <person name="Singh A."/>
            <person name="Seah K."/>
            <person name="Emmerich C."/>
        </authorList>
    </citation>
    <scope>NUCLEOTIDE SEQUENCE</scope>
    <source>
        <strain evidence="2">ATCC30299</strain>
    </source>
</reference>
<proteinExistence type="predicted"/>
<name>A0AAU9J195_9CILI</name>
<feature type="compositionally biased region" description="Polar residues" evidence="1">
    <location>
        <begin position="61"/>
        <end position="79"/>
    </location>
</feature>
<dbReference type="Proteomes" id="UP001162131">
    <property type="component" value="Unassembled WGS sequence"/>
</dbReference>
<evidence type="ECO:0000313" key="2">
    <source>
        <dbReference type="EMBL" id="CAG9318121.1"/>
    </source>
</evidence>
<feature type="region of interest" description="Disordered" evidence="1">
    <location>
        <begin position="59"/>
        <end position="79"/>
    </location>
</feature>
<protein>
    <submittedName>
        <fullName evidence="2">Uncharacterized protein</fullName>
    </submittedName>
</protein>
<evidence type="ECO:0000256" key="1">
    <source>
        <dbReference type="SAM" id="MobiDB-lite"/>
    </source>
</evidence>
<feature type="region of interest" description="Disordered" evidence="1">
    <location>
        <begin position="18"/>
        <end position="37"/>
    </location>
</feature>
<accession>A0AAU9J195</accession>
<keyword evidence="3" id="KW-1185">Reference proteome</keyword>
<evidence type="ECO:0000313" key="3">
    <source>
        <dbReference type="Proteomes" id="UP001162131"/>
    </source>
</evidence>
<comment type="caution">
    <text evidence="2">The sequence shown here is derived from an EMBL/GenBank/DDBJ whole genome shotgun (WGS) entry which is preliminary data.</text>
</comment>
<dbReference type="EMBL" id="CAJZBQ010000020">
    <property type="protein sequence ID" value="CAG9318121.1"/>
    <property type="molecule type" value="Genomic_DNA"/>
</dbReference>
<gene>
    <name evidence="2" type="ORF">BSTOLATCC_MIC20604</name>
</gene>
<dbReference type="AlphaFoldDB" id="A0AAU9J195"/>
<sequence length="120" mass="14054">MSADQMLDGITLVSIRSGPFNRLQDQSTQTPPPKKRKFNLLPIFNENQKKQEYFYRRKSHSPNTKINLRSQTPTLPNLTPSYKNIISKSRMAFPRLKRSSKPIRLEPWLESAKLLSRMPR</sequence>
<organism evidence="2 3">
    <name type="scientific">Blepharisma stoltei</name>
    <dbReference type="NCBI Taxonomy" id="1481888"/>
    <lineage>
        <taxon>Eukaryota</taxon>
        <taxon>Sar</taxon>
        <taxon>Alveolata</taxon>
        <taxon>Ciliophora</taxon>
        <taxon>Postciliodesmatophora</taxon>
        <taxon>Heterotrichea</taxon>
        <taxon>Heterotrichida</taxon>
        <taxon>Blepharismidae</taxon>
        <taxon>Blepharisma</taxon>
    </lineage>
</organism>